<dbReference type="VEuPathDB" id="TrichDB:TRFO_40087"/>
<name>A0A1J4J2B8_9EUKA</name>
<keyword evidence="1" id="KW-0175">Coiled coil</keyword>
<reference evidence="3" key="1">
    <citation type="submission" date="2016-10" db="EMBL/GenBank/DDBJ databases">
        <authorList>
            <person name="Benchimol M."/>
            <person name="Almeida L.G."/>
            <person name="Vasconcelos A.T."/>
            <person name="Perreira-Neves A."/>
            <person name="Rosa I.A."/>
            <person name="Tasca T."/>
            <person name="Bogo M.R."/>
            <person name="de Souza W."/>
        </authorList>
    </citation>
    <scope>NUCLEOTIDE SEQUENCE [LARGE SCALE GENOMIC DNA]</scope>
    <source>
        <strain evidence="3">K</strain>
    </source>
</reference>
<evidence type="ECO:0000313" key="3">
    <source>
        <dbReference type="EMBL" id="OHS93614.1"/>
    </source>
</evidence>
<dbReference type="SUPFAM" id="SSF58026">
    <property type="entry name" value="Delta-sleep-inducing peptide immunoreactive peptide"/>
    <property type="match status" value="1"/>
</dbReference>
<evidence type="ECO:0000256" key="2">
    <source>
        <dbReference type="SAM" id="MobiDB-lite"/>
    </source>
</evidence>
<feature type="region of interest" description="Disordered" evidence="2">
    <location>
        <begin position="41"/>
        <end position="70"/>
    </location>
</feature>
<keyword evidence="4" id="KW-1185">Reference proteome</keyword>
<sequence length="70" mass="7989">MKEENQQLKAQIKELEFQIRTKEAENNALQNQMQFFQQYMIGGAEGNDSSTTQTENPDNSTIPTNDNPPI</sequence>
<evidence type="ECO:0000256" key="1">
    <source>
        <dbReference type="SAM" id="Coils"/>
    </source>
</evidence>
<protein>
    <submittedName>
        <fullName evidence="3">Uncharacterized protein</fullName>
    </submittedName>
</protein>
<dbReference type="AlphaFoldDB" id="A0A1J4J2B8"/>
<evidence type="ECO:0000313" key="4">
    <source>
        <dbReference type="Proteomes" id="UP000179807"/>
    </source>
</evidence>
<feature type="coiled-coil region" evidence="1">
    <location>
        <begin position="1"/>
        <end position="39"/>
    </location>
</feature>
<proteinExistence type="predicted"/>
<dbReference type="EMBL" id="MLAK01001383">
    <property type="protein sequence ID" value="OHS93614.1"/>
    <property type="molecule type" value="Genomic_DNA"/>
</dbReference>
<dbReference type="RefSeq" id="XP_068346751.1">
    <property type="nucleotide sequence ID" value="XM_068512993.1"/>
</dbReference>
<dbReference type="GeneID" id="94847697"/>
<accession>A0A1J4J2B8</accession>
<dbReference type="Proteomes" id="UP000179807">
    <property type="component" value="Unassembled WGS sequence"/>
</dbReference>
<organism evidence="3 4">
    <name type="scientific">Tritrichomonas foetus</name>
    <dbReference type="NCBI Taxonomy" id="1144522"/>
    <lineage>
        <taxon>Eukaryota</taxon>
        <taxon>Metamonada</taxon>
        <taxon>Parabasalia</taxon>
        <taxon>Tritrichomonadida</taxon>
        <taxon>Tritrichomonadidae</taxon>
        <taxon>Tritrichomonas</taxon>
    </lineage>
</organism>
<feature type="compositionally biased region" description="Polar residues" evidence="2">
    <location>
        <begin position="47"/>
        <end position="70"/>
    </location>
</feature>
<comment type="caution">
    <text evidence="3">The sequence shown here is derived from an EMBL/GenBank/DDBJ whole genome shotgun (WGS) entry which is preliminary data.</text>
</comment>
<gene>
    <name evidence="3" type="ORF">TRFO_40087</name>
</gene>